<evidence type="ECO:0000313" key="5">
    <source>
        <dbReference type="EMBL" id="QUL99656.1"/>
    </source>
</evidence>
<feature type="domain" description="Peptidase M20 dimerisation" evidence="4">
    <location>
        <begin position="167"/>
        <end position="253"/>
    </location>
</feature>
<evidence type="ECO:0000256" key="1">
    <source>
        <dbReference type="ARBA" id="ARBA00022723"/>
    </source>
</evidence>
<dbReference type="AlphaFoldDB" id="A0AAT9LE54"/>
<dbReference type="PANTHER" id="PTHR43808">
    <property type="entry name" value="ACETYLORNITHINE DEACETYLASE"/>
    <property type="match status" value="1"/>
</dbReference>
<reference evidence="5" key="1">
    <citation type="submission" date="2020-10" db="EMBL/GenBank/DDBJ databases">
        <authorList>
            <person name="Kadnikov V."/>
            <person name="Beletsky A.V."/>
            <person name="Mardanov A.V."/>
            <person name="Karnachuk O.V."/>
            <person name="Ravin N.V."/>
        </authorList>
    </citation>
    <scope>NUCLEOTIDE SEQUENCE</scope>
    <source>
        <strain evidence="5">Bu02</strain>
    </source>
</reference>
<dbReference type="Gene3D" id="3.30.70.360">
    <property type="match status" value="1"/>
</dbReference>
<feature type="active site" description="Proton acceptor" evidence="3">
    <location>
        <position position="130"/>
    </location>
</feature>
<protein>
    <submittedName>
        <fullName evidence="5">M20 family metallopeptidase</fullName>
    </submittedName>
</protein>
<dbReference type="PIRSF" id="PIRSF037238">
    <property type="entry name" value="Carboxypeptidase_G2"/>
    <property type="match status" value="1"/>
</dbReference>
<dbReference type="InterPro" id="IPR050072">
    <property type="entry name" value="Peptidase_M20A"/>
</dbReference>
<proteinExistence type="predicted"/>
<evidence type="ECO:0000259" key="4">
    <source>
        <dbReference type="Pfam" id="PF07687"/>
    </source>
</evidence>
<dbReference type="InterPro" id="IPR036264">
    <property type="entry name" value="Bact_exopeptidase_dim_dom"/>
</dbReference>
<reference evidence="5" key="2">
    <citation type="journal article" date="2023" name="Biology">
        <title>Prokaryotic Life Associated with Coal-Fire Gas Vents Revealed by Metagenomics.</title>
        <authorList>
            <person name="Kadnikov V.V."/>
            <person name="Mardanov A.V."/>
            <person name="Beletsky A.V."/>
            <person name="Karnachuk O.V."/>
            <person name="Ravin N.V."/>
        </authorList>
    </citation>
    <scope>NUCLEOTIDE SEQUENCE</scope>
    <source>
        <strain evidence="5">Bu02</strain>
    </source>
</reference>
<name>A0AAT9LE54_9FIRM</name>
<dbReference type="SUPFAM" id="SSF53187">
    <property type="entry name" value="Zn-dependent exopeptidases"/>
    <property type="match status" value="1"/>
</dbReference>
<feature type="active site" evidence="3">
    <location>
        <position position="69"/>
    </location>
</feature>
<dbReference type="InterPro" id="IPR017150">
    <property type="entry name" value="Pept_M20_glutamate_carboxypep"/>
</dbReference>
<dbReference type="Gene3D" id="3.40.630.10">
    <property type="entry name" value="Zn peptidases"/>
    <property type="match status" value="1"/>
</dbReference>
<dbReference type="Pfam" id="PF01546">
    <property type="entry name" value="Peptidase_M20"/>
    <property type="match status" value="1"/>
</dbReference>
<gene>
    <name evidence="5" type="ORF">IMF26_08225</name>
</gene>
<dbReference type="InterPro" id="IPR011650">
    <property type="entry name" value="Peptidase_M20_dimer"/>
</dbReference>
<accession>A0AAT9LE54</accession>
<dbReference type="PANTHER" id="PTHR43808:SF9">
    <property type="entry name" value="BLL0789 PROTEIN"/>
    <property type="match status" value="1"/>
</dbReference>
<evidence type="ECO:0000256" key="2">
    <source>
        <dbReference type="ARBA" id="ARBA00022801"/>
    </source>
</evidence>
<dbReference type="KEGG" id="fcz:IMF26_08225"/>
<evidence type="ECO:0000256" key="3">
    <source>
        <dbReference type="PIRSR" id="PIRSR037238-1"/>
    </source>
</evidence>
<dbReference type="SUPFAM" id="SSF55031">
    <property type="entry name" value="Bacterial exopeptidase dimerisation domain"/>
    <property type="match status" value="1"/>
</dbReference>
<sequence length="361" mass="38524">MVSTLERLTNIDSPSTNKELVDHFSDVVAGAWDELGAKVTVFPQEKYGNHFKAQWGAGDEQILLLCHMDTVWGPGEAARRPFRIEGQKAFGPGAYDMKGGIVEALYAVKALSALDLVPSKRVVVLHNSDEEIGSPSSRPIIEEEARKSKAVLVLEPSVRGGALKTWRKGVGMFEVRIKGRSAHAGADYERGVSAAQEAAHQILYLHGLTDLEEGTTVNVGTVQAGTRRNVVAEEAVLGIDLRVKSMAAASRVIPKILNLKPVDPRVSITVEGDLNRPPMERNEKNLALFHLAKAIGAEIGLVLEESGTGGGSDGNFTSALGIPTLDGLGPVGDDAHSPGEYVLLPSLPERAALVAALLLRI</sequence>
<keyword evidence="2" id="KW-0378">Hydrolase</keyword>
<dbReference type="Pfam" id="PF07687">
    <property type="entry name" value="M20_dimer"/>
    <property type="match status" value="1"/>
</dbReference>
<keyword evidence="1" id="KW-0479">Metal-binding</keyword>
<dbReference type="GO" id="GO:0016787">
    <property type="term" value="F:hydrolase activity"/>
    <property type="evidence" value="ECO:0007669"/>
    <property type="project" value="UniProtKB-KW"/>
</dbReference>
<dbReference type="InterPro" id="IPR002933">
    <property type="entry name" value="Peptidase_M20"/>
</dbReference>
<dbReference type="GO" id="GO:0046872">
    <property type="term" value="F:metal ion binding"/>
    <property type="evidence" value="ECO:0007669"/>
    <property type="project" value="UniProtKB-KW"/>
</dbReference>
<dbReference type="EMBL" id="CP062796">
    <property type="protein sequence ID" value="QUL99656.1"/>
    <property type="molecule type" value="Genomic_DNA"/>
</dbReference>
<dbReference type="CDD" id="cd03885">
    <property type="entry name" value="M20_CPDG2"/>
    <property type="match status" value="1"/>
</dbReference>
<organism evidence="5">
    <name type="scientific">Candidatus Fermentithermobacillus carboniphilus</name>
    <dbReference type="NCBI Taxonomy" id="3085328"/>
    <lineage>
        <taxon>Bacteria</taxon>
        <taxon>Bacillati</taxon>
        <taxon>Bacillota</taxon>
        <taxon>Candidatus Fermentithermobacillia</taxon>
        <taxon>Candidatus Fermentithermobacillales</taxon>
        <taxon>Candidatus Fermentithermobacillaceae</taxon>
        <taxon>Candidatus Fermentithermobacillus</taxon>
    </lineage>
</organism>